<sequence length="208" mass="22733">MGDLWEQRLLPRVIDVTCSDKVTGTWRDQVCAPVAGEVLEVGFGSGTNLRHYGDAVQRVHAVEPSDLAWERAQPAIRAFGRPVERIGLDGAAIALADGTMDAVVSSYTMCTIPDLDSALAEMRRVLRPDGALHFVEHAKPPNPKVAARQDKLQPLWGRIAGGCHLGRDIPNLVADGGFTVHELDAFWMPGPRFMRPFSWMTVGRATPV</sequence>
<dbReference type="InterPro" id="IPR052356">
    <property type="entry name" value="Thiol_S-MT"/>
</dbReference>
<proteinExistence type="predicted"/>
<keyword evidence="2" id="KW-0808">Transferase</keyword>
<dbReference type="CDD" id="cd02440">
    <property type="entry name" value="AdoMet_MTases"/>
    <property type="match status" value="1"/>
</dbReference>
<dbReference type="InterPro" id="IPR029063">
    <property type="entry name" value="SAM-dependent_MTases_sf"/>
</dbReference>
<dbReference type="AlphaFoldDB" id="A0A3N0CIV0"/>
<dbReference type="OrthoDB" id="65624at2"/>
<dbReference type="Proteomes" id="UP000267128">
    <property type="component" value="Unassembled WGS sequence"/>
</dbReference>
<keyword evidence="3" id="KW-1185">Reference proteome</keyword>
<dbReference type="SUPFAM" id="SSF53335">
    <property type="entry name" value="S-adenosyl-L-methionine-dependent methyltransferases"/>
    <property type="match status" value="1"/>
</dbReference>
<dbReference type="InterPro" id="IPR013216">
    <property type="entry name" value="Methyltransf_11"/>
</dbReference>
<organism evidence="2 3">
    <name type="scientific">Nocardioides marmoriginsengisoli</name>
    <dbReference type="NCBI Taxonomy" id="661483"/>
    <lineage>
        <taxon>Bacteria</taxon>
        <taxon>Bacillati</taxon>
        <taxon>Actinomycetota</taxon>
        <taxon>Actinomycetes</taxon>
        <taxon>Propionibacteriales</taxon>
        <taxon>Nocardioidaceae</taxon>
        <taxon>Nocardioides</taxon>
    </lineage>
</organism>
<name>A0A3N0CIV0_9ACTN</name>
<dbReference type="Gene3D" id="3.40.50.150">
    <property type="entry name" value="Vaccinia Virus protein VP39"/>
    <property type="match status" value="1"/>
</dbReference>
<evidence type="ECO:0000313" key="2">
    <source>
        <dbReference type="EMBL" id="RNL63398.1"/>
    </source>
</evidence>
<evidence type="ECO:0000259" key="1">
    <source>
        <dbReference type="Pfam" id="PF08241"/>
    </source>
</evidence>
<feature type="domain" description="Methyltransferase type 11" evidence="1">
    <location>
        <begin position="39"/>
        <end position="133"/>
    </location>
</feature>
<dbReference type="EMBL" id="RJSE01000007">
    <property type="protein sequence ID" value="RNL63398.1"/>
    <property type="molecule type" value="Genomic_DNA"/>
</dbReference>
<dbReference type="Pfam" id="PF08241">
    <property type="entry name" value="Methyltransf_11"/>
    <property type="match status" value="1"/>
</dbReference>
<gene>
    <name evidence="2" type="ORF">EFK50_14825</name>
</gene>
<dbReference type="GO" id="GO:0008757">
    <property type="term" value="F:S-adenosylmethionine-dependent methyltransferase activity"/>
    <property type="evidence" value="ECO:0007669"/>
    <property type="project" value="InterPro"/>
</dbReference>
<protein>
    <submittedName>
        <fullName evidence="2">Class I SAM-dependent methyltransferase</fullName>
    </submittedName>
</protein>
<dbReference type="PANTHER" id="PTHR45036:SF1">
    <property type="entry name" value="METHYLTRANSFERASE LIKE 7A"/>
    <property type="match status" value="1"/>
</dbReference>
<dbReference type="PANTHER" id="PTHR45036">
    <property type="entry name" value="METHYLTRANSFERASE LIKE 7B"/>
    <property type="match status" value="1"/>
</dbReference>
<evidence type="ECO:0000313" key="3">
    <source>
        <dbReference type="Proteomes" id="UP000267128"/>
    </source>
</evidence>
<accession>A0A3N0CIV0</accession>
<comment type="caution">
    <text evidence="2">The sequence shown here is derived from an EMBL/GenBank/DDBJ whole genome shotgun (WGS) entry which is preliminary data.</text>
</comment>
<keyword evidence="2" id="KW-0489">Methyltransferase</keyword>
<reference evidence="2 3" key="1">
    <citation type="submission" date="2018-11" db="EMBL/GenBank/DDBJ databases">
        <authorList>
            <person name="Li F."/>
        </authorList>
    </citation>
    <scope>NUCLEOTIDE SEQUENCE [LARGE SCALE GENOMIC DNA]</scope>
    <source>
        <strain evidence="2 3">Gsoil 097</strain>
    </source>
</reference>
<dbReference type="GO" id="GO:0032259">
    <property type="term" value="P:methylation"/>
    <property type="evidence" value="ECO:0007669"/>
    <property type="project" value="UniProtKB-KW"/>
</dbReference>